<dbReference type="PANTHER" id="PTHR14146">
    <property type="entry name" value="EXOCYST COMPLEX COMPONENT 4"/>
    <property type="match status" value="1"/>
</dbReference>
<keyword evidence="5" id="KW-0645">Protease</keyword>
<dbReference type="GO" id="GO:0015031">
    <property type="term" value="P:protein transport"/>
    <property type="evidence" value="ECO:0007669"/>
    <property type="project" value="UniProtKB-KW"/>
</dbReference>
<dbReference type="InterPro" id="IPR039682">
    <property type="entry name" value="Sec8/EXOC4"/>
</dbReference>
<dbReference type="GO" id="GO:0006904">
    <property type="term" value="P:vesicle docking involved in exocytosis"/>
    <property type="evidence" value="ECO:0007669"/>
    <property type="project" value="InterPro"/>
</dbReference>
<comment type="caution">
    <text evidence="5">The sequence shown here is derived from an EMBL/GenBank/DDBJ whole genome shotgun (WGS) entry which is preliminary data.</text>
</comment>
<keyword evidence="6" id="KW-1185">Reference proteome</keyword>
<dbReference type="GO" id="GO:0006612">
    <property type="term" value="P:protein targeting to membrane"/>
    <property type="evidence" value="ECO:0007669"/>
    <property type="project" value="UniProtKB-UniRule"/>
</dbReference>
<dbReference type="InterPro" id="IPR007191">
    <property type="entry name" value="Sec8_exocyst_N"/>
</dbReference>
<comment type="function">
    <text evidence="3">Component of the exocyst complex involved in the docking of exocytic vesicles with fusion sites on the plasma membrane.</text>
</comment>
<dbReference type="Pfam" id="PF04048">
    <property type="entry name" value="Sec8_N"/>
    <property type="match status" value="1"/>
</dbReference>
<evidence type="ECO:0000256" key="3">
    <source>
        <dbReference type="RuleBase" id="RU367079"/>
    </source>
</evidence>
<dbReference type="GO" id="GO:0004177">
    <property type="term" value="F:aminopeptidase activity"/>
    <property type="evidence" value="ECO:0007669"/>
    <property type="project" value="UniProtKB-KW"/>
</dbReference>
<feature type="domain" description="Exocyst complex component Sec8 N-terminal" evidence="4">
    <location>
        <begin position="19"/>
        <end position="93"/>
    </location>
</feature>
<gene>
    <name evidence="5" type="primary">SEC8_2</name>
    <name evidence="5" type="ORF">IWQ60_008688</name>
</gene>
<proteinExistence type="inferred from homology"/>
<dbReference type="GO" id="GO:0090522">
    <property type="term" value="P:vesicle tethering involved in exocytosis"/>
    <property type="evidence" value="ECO:0007669"/>
    <property type="project" value="UniProtKB-UniRule"/>
</dbReference>
<dbReference type="Proteomes" id="UP001150569">
    <property type="component" value="Unassembled WGS sequence"/>
</dbReference>
<keyword evidence="1 3" id="KW-0813">Transport</keyword>
<keyword evidence="5" id="KW-0031">Aminopeptidase</keyword>
<dbReference type="AlphaFoldDB" id="A0A9W7ZRT2"/>
<comment type="similarity">
    <text evidence="3">Belongs to the SEC8 family.</text>
</comment>
<dbReference type="EMBL" id="JANBPT010000667">
    <property type="protein sequence ID" value="KAJ1914780.1"/>
    <property type="molecule type" value="Genomic_DNA"/>
</dbReference>
<evidence type="ECO:0000256" key="2">
    <source>
        <dbReference type="ARBA" id="ARBA00022483"/>
    </source>
</evidence>
<evidence type="ECO:0000259" key="4">
    <source>
        <dbReference type="Pfam" id="PF04048"/>
    </source>
</evidence>
<evidence type="ECO:0000256" key="1">
    <source>
        <dbReference type="ARBA" id="ARBA00022448"/>
    </source>
</evidence>
<organism evidence="5 6">
    <name type="scientific">Tieghemiomyces parasiticus</name>
    <dbReference type="NCBI Taxonomy" id="78921"/>
    <lineage>
        <taxon>Eukaryota</taxon>
        <taxon>Fungi</taxon>
        <taxon>Fungi incertae sedis</taxon>
        <taxon>Zoopagomycota</taxon>
        <taxon>Kickxellomycotina</taxon>
        <taxon>Dimargaritomycetes</taxon>
        <taxon>Dimargaritales</taxon>
        <taxon>Dimargaritaceae</taxon>
        <taxon>Tieghemiomyces</taxon>
    </lineage>
</organism>
<name>A0A9W7ZRT2_9FUNG</name>
<accession>A0A9W7ZRT2</accession>
<keyword evidence="3" id="KW-0653">Protein transport</keyword>
<keyword evidence="2 3" id="KW-0268">Exocytosis</keyword>
<dbReference type="OrthoDB" id="272977at2759"/>
<sequence>MSHPYDAGIKPLQRAEHAIYEIERNWGFMTEEDFNPVPLALQLMDSRSTGRSYHEFMRYFDTLDDSLKDIVDEYYQGFNNSIMSFGEIKDKLTGRLVVLLRPA</sequence>
<protein>
    <recommendedName>
        <fullName evidence="3">Exocyst complex component Sec8</fullName>
    </recommendedName>
</protein>
<evidence type="ECO:0000313" key="6">
    <source>
        <dbReference type="Proteomes" id="UP001150569"/>
    </source>
</evidence>
<reference evidence="5" key="1">
    <citation type="submission" date="2022-07" db="EMBL/GenBank/DDBJ databases">
        <title>Phylogenomic reconstructions and comparative analyses of Kickxellomycotina fungi.</title>
        <authorList>
            <person name="Reynolds N.K."/>
            <person name="Stajich J.E."/>
            <person name="Barry K."/>
            <person name="Grigoriev I.V."/>
            <person name="Crous P."/>
            <person name="Smith M.E."/>
        </authorList>
    </citation>
    <scope>NUCLEOTIDE SEQUENCE</scope>
    <source>
        <strain evidence="5">RSA 861</strain>
    </source>
</reference>
<dbReference type="PANTHER" id="PTHR14146:SF0">
    <property type="entry name" value="EXOCYST COMPLEX COMPONENT 4"/>
    <property type="match status" value="1"/>
</dbReference>
<dbReference type="GO" id="GO:0000145">
    <property type="term" value="C:exocyst"/>
    <property type="evidence" value="ECO:0007669"/>
    <property type="project" value="UniProtKB-UniRule"/>
</dbReference>
<evidence type="ECO:0000313" key="5">
    <source>
        <dbReference type="EMBL" id="KAJ1914780.1"/>
    </source>
</evidence>
<dbReference type="GO" id="GO:0006893">
    <property type="term" value="P:Golgi to plasma membrane transport"/>
    <property type="evidence" value="ECO:0007669"/>
    <property type="project" value="TreeGrafter"/>
</dbReference>
<keyword evidence="5" id="KW-0378">Hydrolase</keyword>